<dbReference type="AlphaFoldDB" id="F4LM61"/>
<evidence type="ECO:0000313" key="2">
    <source>
        <dbReference type="Proteomes" id="UP000006546"/>
    </source>
</evidence>
<proteinExistence type="predicted"/>
<dbReference type="HOGENOM" id="CLU_1767233_0_0_12"/>
<dbReference type="RefSeq" id="WP_013758447.1">
    <property type="nucleotide sequence ID" value="NC_015500.1"/>
</dbReference>
<protein>
    <submittedName>
        <fullName evidence="1">Uncharacterized protein</fullName>
    </submittedName>
</protein>
<organism evidence="1 2">
    <name type="scientific">Treponema brennaborense (strain DSM 12168 / CIP 105900 / DD5/3)</name>
    <dbReference type="NCBI Taxonomy" id="906968"/>
    <lineage>
        <taxon>Bacteria</taxon>
        <taxon>Pseudomonadati</taxon>
        <taxon>Spirochaetota</taxon>
        <taxon>Spirochaetia</taxon>
        <taxon>Spirochaetales</taxon>
        <taxon>Treponemataceae</taxon>
        <taxon>Treponema</taxon>
    </lineage>
</organism>
<reference evidence="2" key="1">
    <citation type="submission" date="2011-04" db="EMBL/GenBank/DDBJ databases">
        <title>The complete genome of Treponema brennaborense DSM 12168.</title>
        <authorList>
            <person name="Lucas S."/>
            <person name="Han J."/>
            <person name="Lapidus A."/>
            <person name="Bruce D."/>
            <person name="Goodwin L."/>
            <person name="Pitluck S."/>
            <person name="Peters L."/>
            <person name="Kyrpides N."/>
            <person name="Mavromatis K."/>
            <person name="Ivanova N."/>
            <person name="Mikhailova N."/>
            <person name="Pagani I."/>
            <person name="Teshima H."/>
            <person name="Detter J.C."/>
            <person name="Tapia R."/>
            <person name="Han C."/>
            <person name="Land M."/>
            <person name="Hauser L."/>
            <person name="Markowitz V."/>
            <person name="Cheng J.-F."/>
            <person name="Hugenholtz P."/>
            <person name="Woyke T."/>
            <person name="Wu D."/>
            <person name="Gronow S."/>
            <person name="Wellnitz S."/>
            <person name="Brambilla E."/>
            <person name="Klenk H.-P."/>
            <person name="Eisen J.A."/>
        </authorList>
    </citation>
    <scope>NUCLEOTIDE SEQUENCE [LARGE SCALE GENOMIC DNA]</scope>
    <source>
        <strain evidence="2">DSM 12168 / CIP 105900 / DD5/3</strain>
    </source>
</reference>
<dbReference type="Proteomes" id="UP000006546">
    <property type="component" value="Chromosome"/>
</dbReference>
<accession>F4LM61</accession>
<sequence>MRGGCLKTGGGSAQNAHRLPRTVRCAPFTAYRAAVWGALALCLCVQSCFLKPQDRSINLEAVPDITYGAEWAVITEPYASFRSEPSFEAETVTHGRRGDIMKVQGRQLFSGAKKQTVWYQFEGGWLPDVSVNIYSNRLKARTASDSL</sequence>
<dbReference type="eggNOG" id="ENOG5031CVZ">
    <property type="taxonomic scope" value="Bacteria"/>
</dbReference>
<evidence type="ECO:0000313" key="1">
    <source>
        <dbReference type="EMBL" id="AEE16740.1"/>
    </source>
</evidence>
<gene>
    <name evidence="1" type="ordered locus">Trebr_1313</name>
</gene>
<dbReference type="KEGG" id="tbe:Trebr_1313"/>
<dbReference type="OrthoDB" id="361398at2"/>
<name>F4LM61_TREBD</name>
<keyword evidence="2" id="KW-1185">Reference proteome</keyword>
<dbReference type="STRING" id="906968.Trebr_1313"/>
<dbReference type="EMBL" id="CP002696">
    <property type="protein sequence ID" value="AEE16740.1"/>
    <property type="molecule type" value="Genomic_DNA"/>
</dbReference>